<dbReference type="AlphaFoldDB" id="A0A0R1WPZ8"/>
<evidence type="ECO:0000313" key="2">
    <source>
        <dbReference type="Proteomes" id="UP000051054"/>
    </source>
</evidence>
<sequence>MKLAITGATGHLGSQLARQLSEAKIETRLLARRPEAVEKLPYTTVFESYYDNSEITLNSLKGIEVFSGRESQNRVAEHKALIIKRAQTSDFNQGLSPLN</sequence>
<accession>A0A0R1WPZ8</accession>
<organism evidence="1 2">
    <name type="scientific">Ligilactobacillus hayakitensis DSM 18933 = JCM 14209</name>
    <dbReference type="NCBI Taxonomy" id="1423755"/>
    <lineage>
        <taxon>Bacteria</taxon>
        <taxon>Bacillati</taxon>
        <taxon>Bacillota</taxon>
        <taxon>Bacilli</taxon>
        <taxon>Lactobacillales</taxon>
        <taxon>Lactobacillaceae</taxon>
        <taxon>Ligilactobacillus</taxon>
    </lineage>
</organism>
<dbReference type="Gene3D" id="3.40.50.720">
    <property type="entry name" value="NAD(P)-binding Rossmann-like Domain"/>
    <property type="match status" value="1"/>
</dbReference>
<reference evidence="1 2" key="1">
    <citation type="journal article" date="2015" name="Genome Announc.">
        <title>Expanding the biotechnology potential of lactobacilli through comparative genomics of 213 strains and associated genera.</title>
        <authorList>
            <person name="Sun Z."/>
            <person name="Harris H.M."/>
            <person name="McCann A."/>
            <person name="Guo C."/>
            <person name="Argimon S."/>
            <person name="Zhang W."/>
            <person name="Yang X."/>
            <person name="Jeffery I.B."/>
            <person name="Cooney J.C."/>
            <person name="Kagawa T.F."/>
            <person name="Liu W."/>
            <person name="Song Y."/>
            <person name="Salvetti E."/>
            <person name="Wrobel A."/>
            <person name="Rasinkangas P."/>
            <person name="Parkhill J."/>
            <person name="Rea M.C."/>
            <person name="O'Sullivan O."/>
            <person name="Ritari J."/>
            <person name="Douillard F.P."/>
            <person name="Paul Ross R."/>
            <person name="Yang R."/>
            <person name="Briner A.E."/>
            <person name="Felis G.E."/>
            <person name="de Vos W.M."/>
            <person name="Barrangou R."/>
            <person name="Klaenhammer T.R."/>
            <person name="Caufield P.W."/>
            <person name="Cui Y."/>
            <person name="Zhang H."/>
            <person name="O'Toole P.W."/>
        </authorList>
    </citation>
    <scope>NUCLEOTIDE SEQUENCE [LARGE SCALE GENOMIC DNA]</scope>
    <source>
        <strain evidence="1 2">DSM 18933</strain>
    </source>
</reference>
<dbReference type="RefSeq" id="WP_056938327.1">
    <property type="nucleotide sequence ID" value="NZ_AZGD01000030.1"/>
</dbReference>
<evidence type="ECO:0008006" key="3">
    <source>
        <dbReference type="Google" id="ProtNLM"/>
    </source>
</evidence>
<dbReference type="eggNOG" id="COG0702">
    <property type="taxonomic scope" value="Bacteria"/>
</dbReference>
<dbReference type="Proteomes" id="UP000051054">
    <property type="component" value="Unassembled WGS sequence"/>
</dbReference>
<dbReference type="SUPFAM" id="SSF51735">
    <property type="entry name" value="NAD(P)-binding Rossmann-fold domains"/>
    <property type="match status" value="1"/>
</dbReference>
<keyword evidence="2" id="KW-1185">Reference proteome</keyword>
<dbReference type="STRING" id="1423755.FC40_GL001313"/>
<protein>
    <recommendedName>
        <fullName evidence="3">NAD(P)-binding domain-containing protein</fullName>
    </recommendedName>
</protein>
<comment type="caution">
    <text evidence="1">The sequence shown here is derived from an EMBL/GenBank/DDBJ whole genome shotgun (WGS) entry which is preliminary data.</text>
</comment>
<name>A0A0R1WPZ8_9LACO</name>
<gene>
    <name evidence="1" type="ORF">FC40_GL001313</name>
</gene>
<proteinExistence type="predicted"/>
<dbReference type="PATRIC" id="fig|1423755.3.peg.1392"/>
<dbReference type="EMBL" id="AZGD01000030">
    <property type="protein sequence ID" value="KRM19842.1"/>
    <property type="molecule type" value="Genomic_DNA"/>
</dbReference>
<evidence type="ECO:0000313" key="1">
    <source>
        <dbReference type="EMBL" id="KRM19842.1"/>
    </source>
</evidence>
<dbReference type="InterPro" id="IPR036291">
    <property type="entry name" value="NAD(P)-bd_dom_sf"/>
</dbReference>